<keyword evidence="2" id="KW-1185">Reference proteome</keyword>
<name>A0A3D8PSV5_9BACI</name>
<dbReference type="EMBL" id="PIOC01000017">
    <property type="protein sequence ID" value="RDW18371.1"/>
    <property type="molecule type" value="Genomic_DNA"/>
</dbReference>
<evidence type="ECO:0000313" key="2">
    <source>
        <dbReference type="Proteomes" id="UP000257143"/>
    </source>
</evidence>
<dbReference type="OrthoDB" id="2969457at2"/>
<comment type="caution">
    <text evidence="1">The sequence shown here is derived from an EMBL/GenBank/DDBJ whole genome shotgun (WGS) entry which is preliminary data.</text>
</comment>
<evidence type="ECO:0000313" key="1">
    <source>
        <dbReference type="EMBL" id="RDW18371.1"/>
    </source>
</evidence>
<dbReference type="RefSeq" id="WP_115773550.1">
    <property type="nucleotide sequence ID" value="NZ_PIOC01000017.1"/>
</dbReference>
<protein>
    <submittedName>
        <fullName evidence="1">Uncharacterized protein</fullName>
    </submittedName>
</protein>
<sequence length="64" mass="7355">MEQVTILKEVLNAFKLHAVHIDEKMDKIKIELESKMDNGFVQVGQQFDRLGKKVVGVRVELTET</sequence>
<reference evidence="2" key="1">
    <citation type="submission" date="2017-11" db="EMBL/GenBank/DDBJ databases">
        <authorList>
            <person name="Zhu W."/>
        </authorList>
    </citation>
    <scope>NUCLEOTIDE SEQUENCE [LARGE SCALE GENOMIC DNA]</scope>
    <source>
        <strain evidence="2">CAU 1183</strain>
    </source>
</reference>
<dbReference type="Proteomes" id="UP000257143">
    <property type="component" value="Unassembled WGS sequence"/>
</dbReference>
<dbReference type="AlphaFoldDB" id="A0A3D8PSV5"/>
<accession>A0A3D8PSV5</accession>
<proteinExistence type="predicted"/>
<organism evidence="1 2">
    <name type="scientific">Oceanobacillus arenosus</name>
    <dbReference type="NCBI Taxonomy" id="1229153"/>
    <lineage>
        <taxon>Bacteria</taxon>
        <taxon>Bacillati</taxon>
        <taxon>Bacillota</taxon>
        <taxon>Bacilli</taxon>
        <taxon>Bacillales</taxon>
        <taxon>Bacillaceae</taxon>
        <taxon>Oceanobacillus</taxon>
    </lineage>
</organism>
<gene>
    <name evidence="1" type="ORF">CWR48_12400</name>
</gene>